<dbReference type="Proteomes" id="UP000322659">
    <property type="component" value="Unassembled WGS sequence"/>
</dbReference>
<dbReference type="AlphaFoldDB" id="A0AB38Q2A7"/>
<dbReference type="Pfam" id="PF07505">
    <property type="entry name" value="DUF5131"/>
    <property type="match status" value="1"/>
</dbReference>
<dbReference type="RefSeq" id="WP_147557396.1">
    <property type="nucleotide sequence ID" value="NZ_SAXV01000009.1"/>
</dbReference>
<comment type="caution">
    <text evidence="1">The sequence shown here is derived from an EMBL/GenBank/DDBJ whole genome shotgun (WGS) entry which is preliminary data.</text>
</comment>
<evidence type="ECO:0000313" key="4">
    <source>
        <dbReference type="Proteomes" id="UP000324336"/>
    </source>
</evidence>
<reference evidence="3 4" key="1">
    <citation type="journal article" date="1992" name="Lakartidningen">
        <title>[Penicillin V and not amoxicillin is the first choice preparation in acute otitis].</title>
        <authorList>
            <person name="Kamme C."/>
            <person name="Lundgren K."/>
            <person name="Prellner K."/>
        </authorList>
    </citation>
    <scope>NUCLEOTIDE SEQUENCE [LARGE SCALE GENOMIC DNA]</scope>
    <source>
        <strain evidence="1 4">PC4597II</strain>
        <strain evidence="2 3">PC5099IV</strain>
    </source>
</reference>
<accession>A0AB38Q2A7</accession>
<evidence type="ECO:0000313" key="2">
    <source>
        <dbReference type="EMBL" id="TXJ33716.1"/>
    </source>
</evidence>
<reference evidence="1" key="2">
    <citation type="submission" date="2019-01" db="EMBL/GenBank/DDBJ databases">
        <authorList>
            <person name="Thorell K."/>
        </authorList>
    </citation>
    <scope>NUCLEOTIDE SEQUENCE</scope>
    <source>
        <strain evidence="1">PC4597II</strain>
        <strain evidence="2">PC5099IV</strain>
    </source>
</reference>
<dbReference type="Proteomes" id="UP000324336">
    <property type="component" value="Unassembled WGS sequence"/>
</dbReference>
<protein>
    <submittedName>
        <fullName evidence="1">Phage Gp37/Gp68 family protein</fullName>
    </submittedName>
</protein>
<evidence type="ECO:0000313" key="3">
    <source>
        <dbReference type="Proteomes" id="UP000322659"/>
    </source>
</evidence>
<dbReference type="EMBL" id="SAXZ01000006">
    <property type="protein sequence ID" value="TXJ33716.1"/>
    <property type="molecule type" value="Genomic_DNA"/>
</dbReference>
<gene>
    <name evidence="2" type="ORF">EPJ71_02750</name>
    <name evidence="1" type="ORF">EPJ73_01765</name>
</gene>
<dbReference type="InterPro" id="IPR011101">
    <property type="entry name" value="DUF5131"/>
</dbReference>
<sequence>MSNNSNIEWTEATWNPITGCTKISAGCQNCYAEKLAIRLHAMGVKNYKNKFQLTLHEQTLDIPKKWKKPRFIFVNSMSDLFHEDIPFDFIEKVFNVMNECNQHTFQVLTKRSDNMLKLTKKLKLTNNIWLGVTVENDSSIYRINDLLQTSAKIKFVSFEPLLTSLPELNTNGIDWAIVGGESGINARPIQKEWVLDIKSKCLKSNTAFFFKQWGGMNKKKNGRILDGKIWDAMPEYAL</sequence>
<organism evidence="1 4">
    <name type="scientific">Brachyspira aalborgi</name>
    <dbReference type="NCBI Taxonomy" id="29522"/>
    <lineage>
        <taxon>Bacteria</taxon>
        <taxon>Pseudomonadati</taxon>
        <taxon>Spirochaetota</taxon>
        <taxon>Spirochaetia</taxon>
        <taxon>Brachyspirales</taxon>
        <taxon>Brachyspiraceae</taxon>
        <taxon>Brachyspira</taxon>
    </lineage>
</organism>
<dbReference type="EMBL" id="SAYA01000002">
    <property type="protein sequence ID" value="TXJ28134.1"/>
    <property type="molecule type" value="Genomic_DNA"/>
</dbReference>
<evidence type="ECO:0000313" key="1">
    <source>
        <dbReference type="EMBL" id="TXJ28134.1"/>
    </source>
</evidence>
<name>A0AB38Q2A7_9SPIR</name>
<keyword evidence="3" id="KW-1185">Reference proteome</keyword>
<proteinExistence type="predicted"/>